<evidence type="ECO:0000313" key="10">
    <source>
        <dbReference type="EMBL" id="MBF2734559.1"/>
    </source>
</evidence>
<dbReference type="InterPro" id="IPR007624">
    <property type="entry name" value="RNA_pol_sigma70_r3"/>
</dbReference>
<keyword evidence="3 6" id="KW-0731">Sigma factor</keyword>
<dbReference type="CDD" id="cd06171">
    <property type="entry name" value="Sigma70_r4"/>
    <property type="match status" value="1"/>
</dbReference>
<feature type="compositionally biased region" description="Basic residues" evidence="7">
    <location>
        <begin position="1"/>
        <end position="19"/>
    </location>
</feature>
<evidence type="ECO:0000256" key="6">
    <source>
        <dbReference type="RuleBase" id="RU362124"/>
    </source>
</evidence>
<dbReference type="Gene3D" id="1.10.220.120">
    <property type="entry name" value="Sigma-70 factor, region 1.1"/>
    <property type="match status" value="1"/>
</dbReference>
<dbReference type="InterPro" id="IPR013324">
    <property type="entry name" value="RNA_pol_sigma_r3/r4-like"/>
</dbReference>
<dbReference type="Gene3D" id="1.10.601.10">
    <property type="entry name" value="RNA Polymerase Primary Sigma Factor"/>
    <property type="match status" value="1"/>
</dbReference>
<sequence>MIPTPSKRRPAKKAARPARPRPPAAPKKQAPAPAPAEYKPSDITKMLKALYRSTGQDKYDRAAKDPGMPEILLPDNERPREQEFIHAAKEILSNFTERQIEVIVCRMGKHRNKEVTDEMAAKMVGISKKRIREIERHFFDEDKLTDPKIRRCLATHLMVNRVGITKPFEVPGAAVRPVEVSTAAQERMRRQRERNAARRGREIDFELDEETQAKLSEVIEGGMRQGSLNEAEIIDVLPDAMLTREQIESVFAMLENDYKLRIEDSDSATPEAKFHVDGMPADDDVESKTEDALGKMTGMLRSTDIARMYMRDMNNHALLTREQETEIAIRIETCLRLMGLSCITCPAILDHLMEVRDALNAGHRVPKEVLYGFFEENKSRPVTRQSLDYILSRANSMKQEMAPDITSKDEAYKQPSEKYLIQEFDKVCRKINEFRTRRDNRRRSPKEYAKENLNLEKWILKVRFTTPFVKSLTERMFSYGERAERLKREIRAICSRNFKMQRRVFEATFAENFRNPAWIYKLTRRRGVNPRSDTIAPEVEQRHREILQILRDVELDTLEDFRAKNEQLRMYQQQLDLANNQMILANLRLVVSIAKGYQSRGLLFLDLIQEGNIGLMKAVDKFEYRRGWKFSTYATWWIRQAITRAIADQGRTIRVPVHMIESINKVNRVVRQLQQEKGVEPDVETIAKVLEITPEKVKRAMSVAKEPISTETPVGDEDAVIMDFIADDATPNIEAQVEEQDMAEEVKLLLNELGSSRDKTVIEMRYGIGTYKEHTLEEVGRQLNLTRERVRQIEANVVKKLSHPNYRERFKKVLQGIGVNRPPAVTDEGDVLA</sequence>
<dbReference type="InterPro" id="IPR013325">
    <property type="entry name" value="RNA_pol_sigma_r2"/>
</dbReference>
<keyword evidence="2 6" id="KW-0805">Transcription regulation</keyword>
<keyword evidence="5 6" id="KW-0804">Transcription</keyword>
<dbReference type="GO" id="GO:0016987">
    <property type="term" value="F:sigma factor activity"/>
    <property type="evidence" value="ECO:0007669"/>
    <property type="project" value="UniProtKB-KW"/>
</dbReference>
<dbReference type="InterPro" id="IPR007630">
    <property type="entry name" value="RNA_pol_sigma70_r4"/>
</dbReference>
<dbReference type="InterPro" id="IPR050239">
    <property type="entry name" value="Sigma-70_RNA_pol_init_factors"/>
</dbReference>
<dbReference type="EMBL" id="JADHEI010000009">
    <property type="protein sequence ID" value="MBF2734559.1"/>
    <property type="molecule type" value="Genomic_DNA"/>
</dbReference>
<dbReference type="Pfam" id="PF04542">
    <property type="entry name" value="Sigma70_r2"/>
    <property type="match status" value="1"/>
</dbReference>
<proteinExistence type="inferred from homology"/>
<dbReference type="Pfam" id="PF03979">
    <property type="entry name" value="Sigma70_r1_1"/>
    <property type="match status" value="1"/>
</dbReference>
<dbReference type="InterPro" id="IPR007631">
    <property type="entry name" value="RNA_pol_sigma_70_non-ess"/>
</dbReference>
<keyword evidence="11" id="KW-1185">Reference proteome</keyword>
<dbReference type="InterPro" id="IPR014284">
    <property type="entry name" value="RNA_pol_sigma-70_dom"/>
</dbReference>
<dbReference type="InterPro" id="IPR009042">
    <property type="entry name" value="RNA_pol_sigma70_r1_2"/>
</dbReference>
<dbReference type="InterPro" id="IPR007627">
    <property type="entry name" value="RNA_pol_sigma70_r2"/>
</dbReference>
<organism evidence="10 11">
    <name type="scientific">Candidatus Amphirhobacter heronislandensis</name>
    <dbReference type="NCBI Taxonomy" id="1732024"/>
    <lineage>
        <taxon>Bacteria</taxon>
        <taxon>Pseudomonadati</taxon>
        <taxon>Pseudomonadota</taxon>
        <taxon>Gammaproteobacteria</taxon>
        <taxon>Candidatus Tethybacterales</taxon>
        <taxon>Candidatus Tethybacteraceae</taxon>
        <taxon>Candidatus Amphirhobacter</taxon>
    </lineage>
</organism>
<keyword evidence="4 6" id="KW-0238">DNA-binding</keyword>
<dbReference type="SUPFAM" id="SSF88659">
    <property type="entry name" value="Sigma3 and sigma4 domains of RNA polymerase sigma factors"/>
    <property type="match status" value="3"/>
</dbReference>
<dbReference type="PROSITE" id="PS00715">
    <property type="entry name" value="SIGMA70_1"/>
    <property type="match status" value="1"/>
</dbReference>
<dbReference type="Proteomes" id="UP000604381">
    <property type="component" value="Unassembled WGS sequence"/>
</dbReference>
<dbReference type="PANTHER" id="PTHR30603">
    <property type="entry name" value="RNA POLYMERASE SIGMA FACTOR RPO"/>
    <property type="match status" value="1"/>
</dbReference>
<evidence type="ECO:0000256" key="2">
    <source>
        <dbReference type="ARBA" id="ARBA00023015"/>
    </source>
</evidence>
<dbReference type="InterPro" id="IPR007127">
    <property type="entry name" value="RNA_pol_sigma_70_r1_1"/>
</dbReference>
<feature type="region of interest" description="Disordered" evidence="7">
    <location>
        <begin position="1"/>
        <end position="41"/>
    </location>
</feature>
<evidence type="ECO:0000256" key="4">
    <source>
        <dbReference type="ARBA" id="ARBA00023125"/>
    </source>
</evidence>
<evidence type="ECO:0000313" key="11">
    <source>
        <dbReference type="Proteomes" id="UP000604381"/>
    </source>
</evidence>
<dbReference type="FunFam" id="1.10.601.10:FF:000001">
    <property type="entry name" value="RNA polymerase sigma factor SigA"/>
    <property type="match status" value="1"/>
</dbReference>
<evidence type="ECO:0000256" key="3">
    <source>
        <dbReference type="ARBA" id="ARBA00023082"/>
    </source>
</evidence>
<accession>A0A930XXE9</accession>
<evidence type="ECO:0000256" key="7">
    <source>
        <dbReference type="SAM" id="MobiDB-lite"/>
    </source>
</evidence>
<dbReference type="AlphaFoldDB" id="A0A930XXE9"/>
<dbReference type="PANTHER" id="PTHR30603:SF60">
    <property type="entry name" value="RNA POLYMERASE SIGMA FACTOR RPOD"/>
    <property type="match status" value="1"/>
</dbReference>
<dbReference type="PRINTS" id="PR00046">
    <property type="entry name" value="SIGMA70FCT"/>
</dbReference>
<evidence type="ECO:0000256" key="5">
    <source>
        <dbReference type="ARBA" id="ARBA00023163"/>
    </source>
</evidence>
<dbReference type="InterPro" id="IPR036388">
    <property type="entry name" value="WH-like_DNA-bd_sf"/>
</dbReference>
<dbReference type="Gene3D" id="1.10.10.10">
    <property type="entry name" value="Winged helix-like DNA-binding domain superfamily/Winged helix DNA-binding domain"/>
    <property type="match status" value="3"/>
</dbReference>
<evidence type="ECO:0000259" key="8">
    <source>
        <dbReference type="PROSITE" id="PS00715"/>
    </source>
</evidence>
<name>A0A930XXE9_9GAMM</name>
<dbReference type="GO" id="GO:0006352">
    <property type="term" value="P:DNA-templated transcription initiation"/>
    <property type="evidence" value="ECO:0007669"/>
    <property type="project" value="InterPro"/>
</dbReference>
<gene>
    <name evidence="10" type="ORF">ISN26_00435</name>
</gene>
<dbReference type="PROSITE" id="PS00716">
    <property type="entry name" value="SIGMA70_2"/>
    <property type="match status" value="1"/>
</dbReference>
<dbReference type="SUPFAM" id="SSF88946">
    <property type="entry name" value="Sigma2 domain of RNA polymerase sigma factors"/>
    <property type="match status" value="1"/>
</dbReference>
<dbReference type="Pfam" id="PF04539">
    <property type="entry name" value="Sigma70_r3"/>
    <property type="match status" value="1"/>
</dbReference>
<reference evidence="10" key="1">
    <citation type="submission" date="2020-10" db="EMBL/GenBank/DDBJ databases">
        <title>An improved Amphimedon queenslandica hologenome assembly reveals how three proteobacterial symbionts can extend the metabolic phenotypic of their marine sponge host.</title>
        <authorList>
            <person name="Degnan B."/>
            <person name="Degnan S."/>
            <person name="Xiang X."/>
        </authorList>
    </citation>
    <scope>NUCLEOTIDE SEQUENCE</scope>
    <source>
        <strain evidence="10">AqS2</strain>
    </source>
</reference>
<evidence type="ECO:0000256" key="1">
    <source>
        <dbReference type="ARBA" id="ARBA00007788"/>
    </source>
</evidence>
<comment type="similarity">
    <text evidence="1 6">Belongs to the sigma-70 factor family.</text>
</comment>
<comment type="function">
    <text evidence="6">Sigma factors are initiation factors that promote the attachment of RNA polymerase to specific initiation sites and are then released.</text>
</comment>
<dbReference type="GO" id="GO:0003677">
    <property type="term" value="F:DNA binding"/>
    <property type="evidence" value="ECO:0007669"/>
    <property type="project" value="UniProtKB-KW"/>
</dbReference>
<dbReference type="InterPro" id="IPR000943">
    <property type="entry name" value="RNA_pol_sigma70"/>
</dbReference>
<dbReference type="NCBIfam" id="TIGR02937">
    <property type="entry name" value="sigma70-ECF"/>
    <property type="match status" value="1"/>
</dbReference>
<evidence type="ECO:0000259" key="9">
    <source>
        <dbReference type="PROSITE" id="PS00716"/>
    </source>
</evidence>
<dbReference type="Pfam" id="PF00140">
    <property type="entry name" value="Sigma70_r1_2"/>
    <property type="match status" value="1"/>
</dbReference>
<dbReference type="Pfam" id="PF04546">
    <property type="entry name" value="Sigma70_ner"/>
    <property type="match status" value="1"/>
</dbReference>
<dbReference type="Pfam" id="PF04545">
    <property type="entry name" value="Sigma70_r4"/>
    <property type="match status" value="1"/>
</dbReference>
<feature type="domain" description="RNA polymerase sigma-70" evidence="9">
    <location>
        <begin position="775"/>
        <end position="801"/>
    </location>
</feature>
<dbReference type="InterPro" id="IPR042189">
    <property type="entry name" value="RNA_pol_sigma_70_r1_1_sf"/>
</dbReference>
<comment type="caution">
    <text evidence="10">The sequence shown here is derived from an EMBL/GenBank/DDBJ whole genome shotgun (WGS) entry which is preliminary data.</text>
</comment>
<protein>
    <recommendedName>
        <fullName evidence="6">RNA polymerase sigma factor</fullName>
    </recommendedName>
</protein>
<feature type="domain" description="RNA polymerase sigma-70" evidence="8">
    <location>
        <begin position="606"/>
        <end position="619"/>
    </location>
</feature>